<evidence type="ECO:0000313" key="4">
    <source>
        <dbReference type="EMBL" id="KIW73675.1"/>
    </source>
</evidence>
<gene>
    <name evidence="4" type="ORF">PV04_01773</name>
</gene>
<protein>
    <recommendedName>
        <fullName evidence="6">Protein kinase domain-containing protein</fullName>
    </recommendedName>
</protein>
<feature type="region of interest" description="Disordered" evidence="1">
    <location>
        <begin position="1"/>
        <end position="20"/>
    </location>
</feature>
<dbReference type="PROSITE" id="PS50011">
    <property type="entry name" value="PROTEIN_KINASE_DOM"/>
    <property type="match status" value="1"/>
</dbReference>
<dbReference type="Proteomes" id="UP000054266">
    <property type="component" value="Unassembled WGS sequence"/>
</dbReference>
<evidence type="ECO:0000259" key="2">
    <source>
        <dbReference type="PROSITE" id="PS50011"/>
    </source>
</evidence>
<feature type="domain" description="VWFA" evidence="3">
    <location>
        <begin position="740"/>
        <end position="948"/>
    </location>
</feature>
<dbReference type="GO" id="GO:0005524">
    <property type="term" value="F:ATP binding"/>
    <property type="evidence" value="ECO:0007669"/>
    <property type="project" value="InterPro"/>
</dbReference>
<feature type="domain" description="Protein kinase" evidence="2">
    <location>
        <begin position="133"/>
        <end position="553"/>
    </location>
</feature>
<accession>A0A0D2G4E7</accession>
<dbReference type="EMBL" id="KN846956">
    <property type="protein sequence ID" value="KIW73675.1"/>
    <property type="molecule type" value="Genomic_DNA"/>
</dbReference>
<feature type="compositionally biased region" description="Polar residues" evidence="1">
    <location>
        <begin position="982"/>
        <end position="1003"/>
    </location>
</feature>
<dbReference type="SMART" id="SM00220">
    <property type="entry name" value="S_TKc"/>
    <property type="match status" value="1"/>
</dbReference>
<feature type="region of interest" description="Disordered" evidence="1">
    <location>
        <begin position="625"/>
        <end position="695"/>
    </location>
</feature>
<feature type="region of interest" description="Disordered" evidence="1">
    <location>
        <begin position="469"/>
        <end position="488"/>
    </location>
</feature>
<dbReference type="Gene3D" id="1.10.510.10">
    <property type="entry name" value="Transferase(Phosphotransferase) domain 1"/>
    <property type="match status" value="1"/>
</dbReference>
<evidence type="ECO:0000313" key="5">
    <source>
        <dbReference type="Proteomes" id="UP000054266"/>
    </source>
</evidence>
<dbReference type="InterPro" id="IPR011009">
    <property type="entry name" value="Kinase-like_dom_sf"/>
</dbReference>
<reference evidence="4 5" key="1">
    <citation type="submission" date="2015-01" db="EMBL/GenBank/DDBJ databases">
        <title>The Genome Sequence of Capronia semiimmersa CBS27337.</title>
        <authorList>
            <consortium name="The Broad Institute Genomics Platform"/>
            <person name="Cuomo C."/>
            <person name="de Hoog S."/>
            <person name="Gorbushina A."/>
            <person name="Stielow B."/>
            <person name="Teixiera M."/>
            <person name="Abouelleil A."/>
            <person name="Chapman S.B."/>
            <person name="Priest M."/>
            <person name="Young S.K."/>
            <person name="Wortman J."/>
            <person name="Nusbaum C."/>
            <person name="Birren B."/>
        </authorList>
    </citation>
    <scope>NUCLEOTIDE SEQUENCE [LARGE SCALE GENOMIC DNA]</scope>
    <source>
        <strain evidence="4 5">CBS 27337</strain>
    </source>
</reference>
<dbReference type="InterPro" id="IPR002035">
    <property type="entry name" value="VWF_A"/>
</dbReference>
<evidence type="ECO:0000259" key="3">
    <source>
        <dbReference type="PROSITE" id="PS50234"/>
    </source>
</evidence>
<dbReference type="InterPro" id="IPR000719">
    <property type="entry name" value="Prot_kinase_dom"/>
</dbReference>
<feature type="region of interest" description="Disordered" evidence="1">
    <location>
        <begin position="397"/>
        <end position="417"/>
    </location>
</feature>
<proteinExistence type="predicted"/>
<feature type="compositionally biased region" description="Polar residues" evidence="1">
    <location>
        <begin position="681"/>
        <end position="694"/>
    </location>
</feature>
<feature type="region of interest" description="Disordered" evidence="1">
    <location>
        <begin position="587"/>
        <end position="606"/>
    </location>
</feature>
<dbReference type="PANTHER" id="PTHR24359">
    <property type="entry name" value="SERINE/THREONINE-PROTEIN KINASE SBK1"/>
    <property type="match status" value="1"/>
</dbReference>
<name>A0A0D2G4E7_9EURO</name>
<dbReference type="SUPFAM" id="SSF56112">
    <property type="entry name" value="Protein kinase-like (PK-like)"/>
    <property type="match status" value="1"/>
</dbReference>
<evidence type="ECO:0008006" key="6">
    <source>
        <dbReference type="Google" id="ProtNLM"/>
    </source>
</evidence>
<dbReference type="PANTHER" id="PTHR24359:SF1">
    <property type="entry name" value="INHIBITOR OF NUCLEAR FACTOR KAPPA-B KINASE EPSILON SUBUNIT HOMOLOG 1-RELATED"/>
    <property type="match status" value="1"/>
</dbReference>
<evidence type="ECO:0000256" key="1">
    <source>
        <dbReference type="SAM" id="MobiDB-lite"/>
    </source>
</evidence>
<keyword evidence="5" id="KW-1185">Reference proteome</keyword>
<feature type="region of interest" description="Disordered" evidence="1">
    <location>
        <begin position="959"/>
        <end position="1025"/>
    </location>
</feature>
<dbReference type="STRING" id="5601.A0A0D2G4E7"/>
<dbReference type="GO" id="GO:0004674">
    <property type="term" value="F:protein serine/threonine kinase activity"/>
    <property type="evidence" value="ECO:0007669"/>
    <property type="project" value="TreeGrafter"/>
</dbReference>
<dbReference type="AlphaFoldDB" id="A0A0D2G4E7"/>
<dbReference type="HOGENOM" id="CLU_005931_0_0_1"/>
<feature type="compositionally biased region" description="Polar residues" evidence="1">
    <location>
        <begin position="399"/>
        <end position="412"/>
    </location>
</feature>
<dbReference type="PROSITE" id="PS50234">
    <property type="entry name" value="VWFA"/>
    <property type="match status" value="1"/>
</dbReference>
<sequence length="1025" mass="114658">MAPPTPLQKLGQGPKCPPPNMQTEFDKKVEEFTVIPQCNECSGCGRNYIQVEKLRNWLKEKYSKRPDTTRADLCLEAAMQGHNAGSLSLSDINAPDRECLLVFSILYAIGEPHLIQDFQRWGLTDSKLPISLLELEDELKQGSIPEADRLAKRFDQRQWAFCPARFDWSSTFACKKPTILPICRRGILSKKGGTALLWQIAVQEEFVGPKLRAVSARSKFPDPAFGICYQFVLKTFRDGHAEFFREEREAFWALREHDGMIRYLGDFSHPSDPSCQIKEENDSGESIQGDVTVTGSAAPPGEPVGRMTTNILLEWGEADLEEFLAERQPPVLGSEVRLFWKELFGVAEALQKVHNFINKKNGKEFDGWHADIKPDNILRVHSSFKLSDPGFAKLVPKRPNNTTRISGGTSTYGAPEWERSRKSGEAVPQSIDIWSLGCVFSIAATWVALGYKGVLVYEKVRENAIKERLRAKQHHAPPSQHDDEKEPEADFFHDGSNVLDAIQHWHKAVRQYIRQTDSVTGQVLDLVTASMLRGEPSQRISAADLCKKLTSILDSYPEKPEFGALPDVQKALDEVQTQNVQLQTRYVPEPSSQKEGPIQGRAARDARKSYNVHMARMRSEYFGSPAAGSLSWPSASFSRPKGRASQDGLLTKSDASQGSGLHAHQLRASVQEEGTSHPKRQSSVQATRASTANQRKPLDVFQARYELEEEKRSLSSRFKEYVNSNRRKDPFLAEFFTRRDIIFVADNAGTMVDAWPQAAELLDVLVRKARNLDENGMDLYFTHTNGKPNAVLFRQRNGPLVRAPTSPKLDGGKDVAKFKEAMKMAESKPIPGVKTDMSLMLGFLLDKYITHLSNVGTNKARKQTIIVLTDGKWELVKVSKVIKDFVDKWKGLDRDKIESRSMGIQFVQFGNDPDATLRLEYLDNKLPFEGVPDIVDTEPSLGDVYKMLIGSFIAEYDARSSVPSPGSPGPAPAIMFSEHDLQSSPPRLGETTSLQQIATNPSVPSRPLPSTLERLPTPLDPETPD</sequence>
<organism evidence="4 5">
    <name type="scientific">Phialophora macrospora</name>
    <dbReference type="NCBI Taxonomy" id="1851006"/>
    <lineage>
        <taxon>Eukaryota</taxon>
        <taxon>Fungi</taxon>
        <taxon>Dikarya</taxon>
        <taxon>Ascomycota</taxon>
        <taxon>Pezizomycotina</taxon>
        <taxon>Eurotiomycetes</taxon>
        <taxon>Chaetothyriomycetidae</taxon>
        <taxon>Chaetothyriales</taxon>
        <taxon>Herpotrichiellaceae</taxon>
        <taxon>Phialophora</taxon>
    </lineage>
</organism>
<dbReference type="Pfam" id="PF00069">
    <property type="entry name" value="Pkinase"/>
    <property type="match status" value="1"/>
</dbReference>